<dbReference type="GO" id="GO:0003677">
    <property type="term" value="F:DNA binding"/>
    <property type="evidence" value="ECO:0007669"/>
    <property type="project" value="InterPro"/>
</dbReference>
<evidence type="ECO:0000313" key="8">
    <source>
        <dbReference type="Proteomes" id="UP000245474"/>
    </source>
</evidence>
<evidence type="ECO:0000256" key="2">
    <source>
        <dbReference type="ARBA" id="ARBA00023015"/>
    </source>
</evidence>
<evidence type="ECO:0000256" key="4">
    <source>
        <dbReference type="ARBA" id="ARBA00023163"/>
    </source>
</evidence>
<feature type="domain" description="RNA polymerase sigma factor 70 region 4 type 2" evidence="5">
    <location>
        <begin position="107"/>
        <end position="159"/>
    </location>
</feature>
<sequence>MNATGQEALQEQLVALLPRLRRFACALTGSVDEGDDLLQAACERALSRAERWQPGTRLDHWMMALTRNLWIDGLRSRRRRAEVAYDPDSDDRGFDGSAALEASATLERVRALVAQLPPEQREVVALVTISGLSYREAGEQIGVPTGTVMSRLARARARLAEAIADPGA</sequence>
<dbReference type="Pfam" id="PF08281">
    <property type="entry name" value="Sigma70_r4_2"/>
    <property type="match status" value="1"/>
</dbReference>
<dbReference type="InterPro" id="IPR053866">
    <property type="entry name" value="PhyR_sigma2"/>
</dbReference>
<keyword evidence="8" id="KW-1185">Reference proteome</keyword>
<name>A0A2U2MYR6_9GAMM</name>
<dbReference type="SUPFAM" id="SSF88659">
    <property type="entry name" value="Sigma3 and sigma4 domains of RNA polymerase sigma factors"/>
    <property type="match status" value="1"/>
</dbReference>
<dbReference type="InterPro" id="IPR013324">
    <property type="entry name" value="RNA_pol_sigma_r3/r4-like"/>
</dbReference>
<dbReference type="Gene3D" id="1.10.10.10">
    <property type="entry name" value="Winged helix-like DNA-binding domain superfamily/Winged helix DNA-binding domain"/>
    <property type="match status" value="1"/>
</dbReference>
<proteinExistence type="inferred from homology"/>
<dbReference type="AlphaFoldDB" id="A0A2U2MYR6"/>
<dbReference type="GO" id="GO:0016987">
    <property type="term" value="F:sigma factor activity"/>
    <property type="evidence" value="ECO:0007669"/>
    <property type="project" value="UniProtKB-KW"/>
</dbReference>
<protein>
    <submittedName>
        <fullName evidence="7">RNA polymerase subunit sigma-70</fullName>
    </submittedName>
</protein>
<dbReference type="Proteomes" id="UP000245474">
    <property type="component" value="Unassembled WGS sequence"/>
</dbReference>
<dbReference type="SUPFAM" id="SSF88946">
    <property type="entry name" value="Sigma2 domain of RNA polymerase sigma factors"/>
    <property type="match status" value="1"/>
</dbReference>
<evidence type="ECO:0000313" key="7">
    <source>
        <dbReference type="EMBL" id="PWG62020.1"/>
    </source>
</evidence>
<keyword evidence="3" id="KW-0731">Sigma factor</keyword>
<gene>
    <name evidence="7" type="ORF">DEM34_13625</name>
</gene>
<dbReference type="InterPro" id="IPR013249">
    <property type="entry name" value="RNA_pol_sigma70_r4_t2"/>
</dbReference>
<dbReference type="InterPro" id="IPR013325">
    <property type="entry name" value="RNA_pol_sigma_r2"/>
</dbReference>
<feature type="domain" description="PhyR sigma2" evidence="6">
    <location>
        <begin position="15"/>
        <end position="62"/>
    </location>
</feature>
<dbReference type="GO" id="GO:0006352">
    <property type="term" value="P:DNA-templated transcription initiation"/>
    <property type="evidence" value="ECO:0007669"/>
    <property type="project" value="InterPro"/>
</dbReference>
<dbReference type="OrthoDB" id="9797134at2"/>
<evidence type="ECO:0000256" key="3">
    <source>
        <dbReference type="ARBA" id="ARBA00023082"/>
    </source>
</evidence>
<comment type="similarity">
    <text evidence="1">Belongs to the sigma-70 factor family. ECF subfamily.</text>
</comment>
<dbReference type="Gene3D" id="1.10.1740.10">
    <property type="match status" value="1"/>
</dbReference>
<evidence type="ECO:0000256" key="1">
    <source>
        <dbReference type="ARBA" id="ARBA00010641"/>
    </source>
</evidence>
<dbReference type="EMBL" id="QFFI01000023">
    <property type="protein sequence ID" value="PWG62020.1"/>
    <property type="molecule type" value="Genomic_DNA"/>
</dbReference>
<evidence type="ECO:0000259" key="5">
    <source>
        <dbReference type="Pfam" id="PF08281"/>
    </source>
</evidence>
<reference evidence="7 8" key="1">
    <citation type="submission" date="2018-05" db="EMBL/GenBank/DDBJ databases">
        <title>Spiribacter halobius sp. nov., a moderately halophilic bacterium isolated from marine solar saltern.</title>
        <authorList>
            <person name="Zheng W.-S."/>
            <person name="Lu D.-C."/>
            <person name="Du Z.-J."/>
        </authorList>
    </citation>
    <scope>NUCLEOTIDE SEQUENCE [LARGE SCALE GENOMIC DNA]</scope>
    <source>
        <strain evidence="7 8">E85</strain>
    </source>
</reference>
<comment type="caution">
    <text evidence="7">The sequence shown here is derived from an EMBL/GenBank/DDBJ whole genome shotgun (WGS) entry which is preliminary data.</text>
</comment>
<accession>A0A2U2MYR6</accession>
<dbReference type="NCBIfam" id="TIGR02937">
    <property type="entry name" value="sigma70-ECF"/>
    <property type="match status" value="1"/>
</dbReference>
<dbReference type="InterPro" id="IPR036388">
    <property type="entry name" value="WH-like_DNA-bd_sf"/>
</dbReference>
<dbReference type="InterPro" id="IPR039425">
    <property type="entry name" value="RNA_pol_sigma-70-like"/>
</dbReference>
<dbReference type="Pfam" id="PF22029">
    <property type="entry name" value="PhyR_sigma2"/>
    <property type="match status" value="1"/>
</dbReference>
<organism evidence="7 8">
    <name type="scientific">Sediminicurvatus halobius</name>
    <dbReference type="NCBI Taxonomy" id="2182432"/>
    <lineage>
        <taxon>Bacteria</taxon>
        <taxon>Pseudomonadati</taxon>
        <taxon>Pseudomonadota</taxon>
        <taxon>Gammaproteobacteria</taxon>
        <taxon>Chromatiales</taxon>
        <taxon>Ectothiorhodospiraceae</taxon>
        <taxon>Sediminicurvatus</taxon>
    </lineage>
</organism>
<evidence type="ECO:0000259" key="6">
    <source>
        <dbReference type="Pfam" id="PF22029"/>
    </source>
</evidence>
<dbReference type="PANTHER" id="PTHR43133">
    <property type="entry name" value="RNA POLYMERASE ECF-TYPE SIGMA FACTO"/>
    <property type="match status" value="1"/>
</dbReference>
<keyword evidence="2" id="KW-0805">Transcription regulation</keyword>
<dbReference type="PANTHER" id="PTHR43133:SF25">
    <property type="entry name" value="RNA POLYMERASE SIGMA FACTOR RFAY-RELATED"/>
    <property type="match status" value="1"/>
</dbReference>
<keyword evidence="4" id="KW-0804">Transcription</keyword>
<dbReference type="InterPro" id="IPR014284">
    <property type="entry name" value="RNA_pol_sigma-70_dom"/>
</dbReference>